<proteinExistence type="predicted"/>
<sequence>EGRRDVSWRNDAPATLVYAEALDGGDPENEVPFRDEVFLLEAPFKGQGKSLLKTKDRYSGIIWGDKNTAIAMDYWWNTRNTRTYVFDPSNSKKAPKILFDRNYQDRYSDPGSFVTEKNDYGQYVLKLSKNNTFLMGDGFTPEGQFPFVDKLDLKSGETDRLYQSKYNDKKETLVD</sequence>
<dbReference type="Proteomes" id="UP000703674">
    <property type="component" value="Unassembled WGS sequence"/>
</dbReference>
<organism evidence="1 2">
    <name type="scientific">Salinimicrobium oceani</name>
    <dbReference type="NCBI Taxonomy" id="2722702"/>
    <lineage>
        <taxon>Bacteria</taxon>
        <taxon>Pseudomonadati</taxon>
        <taxon>Bacteroidota</taxon>
        <taxon>Flavobacteriia</taxon>
        <taxon>Flavobacteriales</taxon>
        <taxon>Flavobacteriaceae</taxon>
        <taxon>Salinimicrobium</taxon>
    </lineage>
</organism>
<accession>A0ABX1D7A2</accession>
<protein>
    <submittedName>
        <fullName evidence="1">S9 family peptidase</fullName>
    </submittedName>
</protein>
<evidence type="ECO:0000313" key="2">
    <source>
        <dbReference type="Proteomes" id="UP000703674"/>
    </source>
</evidence>
<name>A0ABX1D7A2_9FLAO</name>
<dbReference type="EMBL" id="JAAVJR010000370">
    <property type="protein sequence ID" value="NJW54653.1"/>
    <property type="molecule type" value="Genomic_DNA"/>
</dbReference>
<comment type="caution">
    <text evidence="1">The sequence shown here is derived from an EMBL/GenBank/DDBJ whole genome shotgun (WGS) entry which is preliminary data.</text>
</comment>
<evidence type="ECO:0000313" key="1">
    <source>
        <dbReference type="EMBL" id="NJW54653.1"/>
    </source>
</evidence>
<reference evidence="1 2" key="1">
    <citation type="submission" date="2020-03" db="EMBL/GenBank/DDBJ databases">
        <title>Salinimicrobium sp. nov, isolated from SCS.</title>
        <authorList>
            <person name="Cao W.R."/>
        </authorList>
    </citation>
    <scope>NUCLEOTIDE SEQUENCE [LARGE SCALE GENOMIC DNA]</scope>
    <source>
        <strain evidence="2">J15B91</strain>
    </source>
</reference>
<feature type="non-terminal residue" evidence="1">
    <location>
        <position position="1"/>
    </location>
</feature>
<gene>
    <name evidence="1" type="ORF">HC175_17215</name>
</gene>
<keyword evidence="2" id="KW-1185">Reference proteome</keyword>
<feature type="non-terminal residue" evidence="1">
    <location>
        <position position="175"/>
    </location>
</feature>